<feature type="region of interest" description="Disordered" evidence="1">
    <location>
        <begin position="1"/>
        <end position="107"/>
    </location>
</feature>
<feature type="compositionally biased region" description="Basic and acidic residues" evidence="1">
    <location>
        <begin position="53"/>
        <end position="65"/>
    </location>
</feature>
<dbReference type="EMBL" id="LT882679">
    <property type="protein sequence ID" value="SMY23978.1"/>
    <property type="molecule type" value="Genomic_DNA"/>
</dbReference>
<proteinExistence type="predicted"/>
<evidence type="ECO:0000256" key="1">
    <source>
        <dbReference type="SAM" id="MobiDB-lite"/>
    </source>
</evidence>
<accession>A0A1Y6LKM3</accession>
<feature type="compositionally biased region" description="Basic and acidic residues" evidence="1">
    <location>
        <begin position="638"/>
        <end position="650"/>
    </location>
</feature>
<name>A0A1Y6LKM3_ZYMTR</name>
<protein>
    <submittedName>
        <fullName evidence="2">Uncharacterized protein</fullName>
    </submittedName>
</protein>
<dbReference type="AlphaFoldDB" id="A0A1Y6LKM3"/>
<reference evidence="2 3" key="1">
    <citation type="submission" date="2016-10" db="EMBL/GenBank/DDBJ databases">
        <authorList>
            <person name="Varghese N."/>
        </authorList>
    </citation>
    <scope>NUCLEOTIDE SEQUENCE [LARGE SCALE GENOMIC DNA]</scope>
</reference>
<feature type="region of interest" description="Disordered" evidence="1">
    <location>
        <begin position="468"/>
        <end position="495"/>
    </location>
</feature>
<feature type="region of interest" description="Disordered" evidence="1">
    <location>
        <begin position="599"/>
        <end position="672"/>
    </location>
</feature>
<sequence>MLRKIASAGKRPALTPLSTNTTVGLSKKRSLPADEDEVIDTPTKKPAKRRAKKQEDNDDHHDHFEPTGSPTRPEKKGNSSQPVLSEEVESDGDVVLGDKGDVSEDEDVEELVTGHAAEPSEPAIDGTKKKRAERRPGITLEFNLESFKVLNIGKPGPVHREQLTWWLATSEEEVWKLTQLAYTEERQRVLGGTFLGLYKFTDLPRSTHEEMEMWQVYGDMLDTYGRLDKLYGGSGSANMAAHGTYSRWHYYERCMRRFLGDISVELDTKHSEHLRHALRPGVTMNIRTCAVLDPQKHSQVEIITLEGLFIDVMQTFDRQYIPKGLRNFDNVEVRDASIAASDGDMTWKGLNQSTCFTQALQKKSGPADDPSAVAKASLLKAQNWECELCHKCDDKRNKNWVGTNGKQISRVPLQNTFICKKCYGRVINYWKDPLSERNLEAFKAARSGRPYYPVVTWKTALRKRVNRKPDRPKGVSTWTLQAAPADPSAPRDPEEPHAKFNLMVEQDKCCPFCLRDCFKDIDTPSDATSDIGTVYMNLAVCKPCRLWVEIMLSLETLTEASFIAELTARRKKLADSESPYALQVATNLSLDHVDRFTLKKSPPTTTKRVDRPASKESPPTNIDPVDCPASKKSKSRRVTIDHVDRHEPDTRLQSSYTPTGMPYRRLLPKPSL</sequence>
<organism evidence="2 3">
    <name type="scientific">Zymoseptoria tritici ST99CH_1A5</name>
    <dbReference type="NCBI Taxonomy" id="1276529"/>
    <lineage>
        <taxon>Eukaryota</taxon>
        <taxon>Fungi</taxon>
        <taxon>Dikarya</taxon>
        <taxon>Ascomycota</taxon>
        <taxon>Pezizomycotina</taxon>
        <taxon>Dothideomycetes</taxon>
        <taxon>Dothideomycetidae</taxon>
        <taxon>Mycosphaerellales</taxon>
        <taxon>Mycosphaerellaceae</taxon>
        <taxon>Zymoseptoria</taxon>
    </lineage>
</organism>
<evidence type="ECO:0000313" key="2">
    <source>
        <dbReference type="EMBL" id="SMY23978.1"/>
    </source>
</evidence>
<dbReference type="Proteomes" id="UP000215453">
    <property type="component" value="Chromosome 4"/>
</dbReference>
<gene>
    <name evidence="2" type="ORF">ZT1A5_G5419</name>
</gene>
<evidence type="ECO:0000313" key="3">
    <source>
        <dbReference type="Proteomes" id="UP000215453"/>
    </source>
</evidence>